<evidence type="ECO:0000256" key="8">
    <source>
        <dbReference type="SAM" id="MobiDB-lite"/>
    </source>
</evidence>
<name>A0A9Q0ZX24_SALVM</name>
<dbReference type="GO" id="GO:0006952">
    <property type="term" value="P:defense response"/>
    <property type="evidence" value="ECO:0007669"/>
    <property type="project" value="UniProtKB-KW"/>
</dbReference>
<keyword evidence="6" id="KW-0472">Membrane</keyword>
<evidence type="ECO:0000313" key="10">
    <source>
        <dbReference type="EMBL" id="KAJ6750118.1"/>
    </source>
</evidence>
<evidence type="ECO:0000256" key="5">
    <source>
        <dbReference type="ARBA" id="ARBA00022989"/>
    </source>
</evidence>
<protein>
    <recommendedName>
        <fullName evidence="12">MLO-like protein</fullName>
    </recommendedName>
</protein>
<evidence type="ECO:0008006" key="12">
    <source>
        <dbReference type="Google" id="ProtNLM"/>
    </source>
</evidence>
<gene>
    <name evidence="10" type="ORF">OIU85_000723</name>
</gene>
<feature type="chain" id="PRO_5040269463" description="MLO-like protein" evidence="9">
    <location>
        <begin position="19"/>
        <end position="98"/>
    </location>
</feature>
<dbReference type="PANTHER" id="PTHR31942:SF114">
    <property type="entry name" value="MLO-LIKE PROTEIN"/>
    <property type="match status" value="1"/>
</dbReference>
<evidence type="ECO:0000256" key="3">
    <source>
        <dbReference type="ARBA" id="ARBA00022692"/>
    </source>
</evidence>
<keyword evidence="11" id="KW-1185">Reference proteome</keyword>
<feature type="signal peptide" evidence="9">
    <location>
        <begin position="1"/>
        <end position="18"/>
    </location>
</feature>
<keyword evidence="7" id="KW-0568">Pathogenesis-related protein</keyword>
<evidence type="ECO:0000256" key="1">
    <source>
        <dbReference type="ARBA" id="ARBA00004141"/>
    </source>
</evidence>
<feature type="compositionally biased region" description="Polar residues" evidence="8">
    <location>
        <begin position="56"/>
        <end position="74"/>
    </location>
</feature>
<keyword evidence="4" id="KW-0611">Plant defense</keyword>
<evidence type="ECO:0000256" key="2">
    <source>
        <dbReference type="ARBA" id="ARBA00006574"/>
    </source>
</evidence>
<dbReference type="PANTHER" id="PTHR31942">
    <property type="entry name" value="MLO-LIKE PROTEIN 1"/>
    <property type="match status" value="1"/>
</dbReference>
<dbReference type="EMBL" id="JAPFFL010000001">
    <property type="protein sequence ID" value="KAJ6750118.1"/>
    <property type="molecule type" value="Genomic_DNA"/>
</dbReference>
<accession>A0A9Q0ZX24</accession>
<evidence type="ECO:0000313" key="11">
    <source>
        <dbReference type="Proteomes" id="UP001151529"/>
    </source>
</evidence>
<comment type="similarity">
    <text evidence="2">Belongs to the MLO family.</text>
</comment>
<evidence type="ECO:0000256" key="7">
    <source>
        <dbReference type="ARBA" id="ARBA00023265"/>
    </source>
</evidence>
<proteinExistence type="inferred from homology"/>
<dbReference type="InterPro" id="IPR004326">
    <property type="entry name" value="Mlo"/>
</dbReference>
<evidence type="ECO:0000256" key="9">
    <source>
        <dbReference type="SAM" id="SignalP"/>
    </source>
</evidence>
<keyword evidence="5" id="KW-1133">Transmembrane helix</keyword>
<keyword evidence="3" id="KW-0812">Transmembrane</keyword>
<feature type="compositionally biased region" description="Basic residues" evidence="8">
    <location>
        <begin position="45"/>
        <end position="55"/>
    </location>
</feature>
<evidence type="ECO:0000256" key="6">
    <source>
        <dbReference type="ARBA" id="ARBA00023136"/>
    </source>
</evidence>
<comment type="subcellular location">
    <subcellularLocation>
        <location evidence="1">Membrane</location>
        <topology evidence="1">Multi-pass membrane protein</topology>
    </subcellularLocation>
</comment>
<keyword evidence="9" id="KW-0732">Signal</keyword>
<feature type="region of interest" description="Disordered" evidence="8">
    <location>
        <begin position="45"/>
        <end position="98"/>
    </location>
</feature>
<dbReference type="AlphaFoldDB" id="A0A9Q0ZX24"/>
<reference evidence="10" key="2">
    <citation type="journal article" date="2023" name="Int. J. Mol. Sci.">
        <title>De Novo Assembly and Annotation of 11 Diverse Shrub Willow (Salix) Genomes Reveals Novel Gene Organization in Sex-Linked Regions.</title>
        <authorList>
            <person name="Hyden B."/>
            <person name="Feng K."/>
            <person name="Yates T.B."/>
            <person name="Jawdy S."/>
            <person name="Cereghino C."/>
            <person name="Smart L.B."/>
            <person name="Muchero W."/>
        </authorList>
    </citation>
    <scope>NUCLEOTIDE SEQUENCE [LARGE SCALE GENOMIC DNA]</scope>
    <source>
        <tissue evidence="10">Shoot tip</tissue>
    </source>
</reference>
<reference evidence="10" key="1">
    <citation type="submission" date="2022-11" db="EMBL/GenBank/DDBJ databases">
        <authorList>
            <person name="Hyden B.L."/>
            <person name="Feng K."/>
            <person name="Yates T."/>
            <person name="Jawdy S."/>
            <person name="Smart L.B."/>
            <person name="Muchero W."/>
        </authorList>
    </citation>
    <scope>NUCLEOTIDE SEQUENCE</scope>
    <source>
        <tissue evidence="10">Shoot tip</tissue>
    </source>
</reference>
<sequence>MWAIVQFFCSYVTLPLYALVTQMGTTMRPTIFNERFAKALRNWHHTAKQHIKQNRRSGTVTPATSAPGTPSHTISPVHLLRGHRGGESDGMPAPPRSS</sequence>
<evidence type="ECO:0000256" key="4">
    <source>
        <dbReference type="ARBA" id="ARBA00022821"/>
    </source>
</evidence>
<dbReference type="Proteomes" id="UP001151529">
    <property type="component" value="Chromosome 16"/>
</dbReference>
<comment type="caution">
    <text evidence="10">The sequence shown here is derived from an EMBL/GenBank/DDBJ whole genome shotgun (WGS) entry which is preliminary data.</text>
</comment>
<organism evidence="10 11">
    <name type="scientific">Salix viminalis</name>
    <name type="common">Common osier</name>
    <name type="synonym">Basket willow</name>
    <dbReference type="NCBI Taxonomy" id="40686"/>
    <lineage>
        <taxon>Eukaryota</taxon>
        <taxon>Viridiplantae</taxon>
        <taxon>Streptophyta</taxon>
        <taxon>Embryophyta</taxon>
        <taxon>Tracheophyta</taxon>
        <taxon>Spermatophyta</taxon>
        <taxon>Magnoliopsida</taxon>
        <taxon>eudicotyledons</taxon>
        <taxon>Gunneridae</taxon>
        <taxon>Pentapetalae</taxon>
        <taxon>rosids</taxon>
        <taxon>fabids</taxon>
        <taxon>Malpighiales</taxon>
        <taxon>Salicaceae</taxon>
        <taxon>Saliceae</taxon>
        <taxon>Salix</taxon>
    </lineage>
</organism>
<dbReference type="GO" id="GO:0016020">
    <property type="term" value="C:membrane"/>
    <property type="evidence" value="ECO:0007669"/>
    <property type="project" value="UniProtKB-SubCell"/>
</dbReference>
<dbReference type="OrthoDB" id="1388414at2759"/>
<dbReference type="Pfam" id="PF03094">
    <property type="entry name" value="Mlo"/>
    <property type="match status" value="1"/>
</dbReference>